<dbReference type="Pfam" id="PF12838">
    <property type="entry name" value="Fer4_7"/>
    <property type="match status" value="1"/>
</dbReference>
<feature type="binding site" evidence="8">
    <location>
        <position position="419"/>
    </location>
    <ligand>
        <name>[4Fe-4S] cluster</name>
        <dbReference type="ChEBI" id="CHEBI:49883"/>
        <label>1</label>
    </ligand>
</feature>
<comment type="subcellular location">
    <subcellularLocation>
        <location evidence="8">Cell inner membrane</location>
        <topology evidence="8">Peripheral membrane protein</topology>
    </subcellularLocation>
</comment>
<dbReference type="InterPro" id="IPR037225">
    <property type="entry name" value="Nuo51_FMN-bd_sf"/>
</dbReference>
<keyword evidence="3 8" id="KW-0479">Metal-binding</keyword>
<evidence type="ECO:0000256" key="7">
    <source>
        <dbReference type="ARBA" id="ARBA00023014"/>
    </source>
</evidence>
<evidence type="ECO:0000256" key="6">
    <source>
        <dbReference type="ARBA" id="ARBA00023004"/>
    </source>
</evidence>
<feature type="region of interest" description="Disordered" evidence="9">
    <location>
        <begin position="462"/>
        <end position="491"/>
    </location>
</feature>
<dbReference type="SUPFAM" id="SSF142019">
    <property type="entry name" value="Nqo1 FMN-binding domain-like"/>
    <property type="match status" value="1"/>
</dbReference>
<keyword evidence="8" id="KW-0997">Cell inner membrane</keyword>
<name>A0A3S0VZC8_9GAMM</name>
<dbReference type="Gene3D" id="3.30.70.20">
    <property type="match status" value="1"/>
</dbReference>
<dbReference type="EMBL" id="RZHG01000028">
    <property type="protein sequence ID" value="RUR27346.1"/>
    <property type="molecule type" value="Genomic_DNA"/>
</dbReference>
<evidence type="ECO:0000256" key="1">
    <source>
        <dbReference type="ARBA" id="ARBA00022448"/>
    </source>
</evidence>
<keyword evidence="7 8" id="KW-0411">Iron-sulfur</keyword>
<dbReference type="Gene3D" id="3.40.50.11540">
    <property type="entry name" value="NADH-ubiquinone oxidoreductase 51kDa subunit"/>
    <property type="match status" value="1"/>
</dbReference>
<keyword evidence="2 8" id="KW-0004">4Fe-4S</keyword>
<dbReference type="NCBIfam" id="TIGR01945">
    <property type="entry name" value="rnfC"/>
    <property type="match status" value="1"/>
</dbReference>
<dbReference type="GO" id="GO:0009055">
    <property type="term" value="F:electron transfer activity"/>
    <property type="evidence" value="ECO:0007669"/>
    <property type="project" value="InterPro"/>
</dbReference>
<comment type="caution">
    <text evidence="11">The sequence shown here is derived from an EMBL/GenBank/DDBJ whole genome shotgun (WGS) entry which is preliminary data.</text>
</comment>
<comment type="similarity">
    <text evidence="8">Belongs to the 4Fe4S bacterial-type ferredoxin family. RnfC subfamily.</text>
</comment>
<dbReference type="InterPro" id="IPR017900">
    <property type="entry name" value="4Fe4S_Fe_S_CS"/>
</dbReference>
<feature type="domain" description="4Fe-4S ferredoxin-type" evidence="10">
    <location>
        <begin position="400"/>
        <end position="429"/>
    </location>
</feature>
<evidence type="ECO:0000256" key="5">
    <source>
        <dbReference type="ARBA" id="ARBA00022982"/>
    </source>
</evidence>
<dbReference type="GO" id="GO:0005886">
    <property type="term" value="C:plasma membrane"/>
    <property type="evidence" value="ECO:0007669"/>
    <property type="project" value="UniProtKB-SubCell"/>
</dbReference>
<dbReference type="GO" id="GO:0051539">
    <property type="term" value="F:4 iron, 4 sulfur cluster binding"/>
    <property type="evidence" value="ECO:0007669"/>
    <property type="project" value="UniProtKB-KW"/>
</dbReference>
<keyword evidence="5 8" id="KW-0249">Electron transport</keyword>
<proteinExistence type="inferred from homology"/>
<feature type="binding site" evidence="8">
    <location>
        <position position="376"/>
    </location>
    <ligand>
        <name>[4Fe-4S] cluster</name>
        <dbReference type="ChEBI" id="CHEBI:49883"/>
        <label>1</label>
    </ligand>
</feature>
<dbReference type="InterPro" id="IPR026902">
    <property type="entry name" value="RnfC_N"/>
</dbReference>
<dbReference type="Proteomes" id="UP000287336">
    <property type="component" value="Unassembled WGS sequence"/>
</dbReference>
<dbReference type="InterPro" id="IPR011538">
    <property type="entry name" value="Nuo51_FMN-bd"/>
</dbReference>
<dbReference type="PROSITE" id="PS51379">
    <property type="entry name" value="4FE4S_FER_2"/>
    <property type="match status" value="2"/>
</dbReference>
<feature type="binding site" evidence="8">
    <location>
        <position position="373"/>
    </location>
    <ligand>
        <name>[4Fe-4S] cluster</name>
        <dbReference type="ChEBI" id="CHEBI:49883"/>
        <label>1</label>
    </ligand>
</feature>
<feature type="domain" description="4Fe-4S ferredoxin-type" evidence="10">
    <location>
        <begin position="361"/>
        <end position="390"/>
    </location>
</feature>
<keyword evidence="6 8" id="KW-0408">Iron</keyword>
<dbReference type="HAMAP" id="MF_00461">
    <property type="entry name" value="RsxC_RnfC"/>
    <property type="match status" value="1"/>
</dbReference>
<gene>
    <name evidence="11" type="primary">rsxC</name>
    <name evidence="8" type="synonym">rnfC</name>
    <name evidence="11" type="ORF">ELY33_15720</name>
</gene>
<evidence type="ECO:0000256" key="9">
    <source>
        <dbReference type="SAM" id="MobiDB-lite"/>
    </source>
</evidence>
<comment type="cofactor">
    <cofactor evidence="8">
        <name>[4Fe-4S] cluster</name>
        <dbReference type="ChEBI" id="CHEBI:49883"/>
    </cofactor>
    <text evidence="8">Binds 2 [4Fe-4S] clusters per subunit.</text>
</comment>
<evidence type="ECO:0000256" key="2">
    <source>
        <dbReference type="ARBA" id="ARBA00022485"/>
    </source>
</evidence>
<comment type="subunit">
    <text evidence="8">The complex is composed of six subunits: RnfA, RnfB, RnfC, RnfD, RnfE and RnfG.</text>
</comment>
<evidence type="ECO:0000256" key="4">
    <source>
        <dbReference type="ARBA" id="ARBA00022737"/>
    </source>
</evidence>
<dbReference type="GO" id="GO:0046872">
    <property type="term" value="F:metal ion binding"/>
    <property type="evidence" value="ECO:0007669"/>
    <property type="project" value="UniProtKB-KW"/>
</dbReference>
<accession>A0A3S0VZC8</accession>
<dbReference type="InterPro" id="IPR017896">
    <property type="entry name" value="4Fe4S_Fe-S-bd"/>
</dbReference>
<dbReference type="SUPFAM" id="SSF46548">
    <property type="entry name" value="alpha-helical ferredoxin"/>
    <property type="match status" value="1"/>
</dbReference>
<keyword evidence="4 8" id="KW-0677">Repeat</keyword>
<feature type="region of interest" description="Disordered" evidence="9">
    <location>
        <begin position="518"/>
        <end position="564"/>
    </location>
</feature>
<evidence type="ECO:0000313" key="11">
    <source>
        <dbReference type="EMBL" id="RUR27346.1"/>
    </source>
</evidence>
<evidence type="ECO:0000259" key="10">
    <source>
        <dbReference type="PROSITE" id="PS51379"/>
    </source>
</evidence>
<evidence type="ECO:0000256" key="3">
    <source>
        <dbReference type="ARBA" id="ARBA00022723"/>
    </source>
</evidence>
<dbReference type="PROSITE" id="PS00198">
    <property type="entry name" value="4FE4S_FER_1"/>
    <property type="match status" value="1"/>
</dbReference>
<dbReference type="EC" id="7.-.-.-" evidence="8"/>
<feature type="binding site" evidence="8">
    <location>
        <position position="370"/>
    </location>
    <ligand>
        <name>[4Fe-4S] cluster</name>
        <dbReference type="ChEBI" id="CHEBI:49883"/>
        <label>1</label>
    </ligand>
</feature>
<dbReference type="RefSeq" id="WP_126948847.1">
    <property type="nucleotide sequence ID" value="NZ_RZHG01000028.1"/>
</dbReference>
<reference evidence="11 12" key="1">
    <citation type="submission" date="2018-12" db="EMBL/GenBank/DDBJ databases">
        <title>three novel Halomonas strain isolated from plants.</title>
        <authorList>
            <person name="Sun C."/>
        </authorList>
    </citation>
    <scope>NUCLEOTIDE SEQUENCE [LARGE SCALE GENOMIC DNA]</scope>
    <source>
        <strain evidence="11 12">DSM 19434</strain>
    </source>
</reference>
<keyword evidence="8" id="KW-1003">Cell membrane</keyword>
<dbReference type="Pfam" id="PF01512">
    <property type="entry name" value="Complex1_51K"/>
    <property type="match status" value="1"/>
</dbReference>
<organism evidence="11 12">
    <name type="scientific">Vreelandella andesensis</name>
    <dbReference type="NCBI Taxonomy" id="447567"/>
    <lineage>
        <taxon>Bacteria</taxon>
        <taxon>Pseudomonadati</taxon>
        <taxon>Pseudomonadota</taxon>
        <taxon>Gammaproteobacteria</taxon>
        <taxon>Oceanospirillales</taxon>
        <taxon>Halomonadaceae</taxon>
        <taxon>Vreelandella</taxon>
    </lineage>
</organism>
<comment type="function">
    <text evidence="8">Part of a membrane-bound complex that couples electron transfer with translocation of ions across the membrane.</text>
</comment>
<dbReference type="OrthoDB" id="9767754at2"/>
<protein>
    <recommendedName>
        <fullName evidence="8">Ion-translocating oxidoreductase complex subunit C</fullName>
        <ecNumber evidence="8">7.-.-.-</ecNumber>
    </recommendedName>
    <alternativeName>
        <fullName evidence="8">Rnf electron transport complex subunit C</fullName>
    </alternativeName>
</protein>
<feature type="compositionally biased region" description="Low complexity" evidence="9">
    <location>
        <begin position="478"/>
        <end position="491"/>
    </location>
</feature>
<keyword evidence="12" id="KW-1185">Reference proteome</keyword>
<dbReference type="InterPro" id="IPR019554">
    <property type="entry name" value="Soluble_ligand-bd"/>
</dbReference>
<keyword evidence="8" id="KW-1278">Translocase</keyword>
<dbReference type="GO" id="GO:0022900">
    <property type="term" value="P:electron transport chain"/>
    <property type="evidence" value="ECO:0007669"/>
    <property type="project" value="UniProtKB-UniRule"/>
</dbReference>
<feature type="binding site" evidence="8">
    <location>
        <position position="409"/>
    </location>
    <ligand>
        <name>[4Fe-4S] cluster</name>
        <dbReference type="ChEBI" id="CHEBI:49883"/>
        <label>2</label>
    </ligand>
</feature>
<evidence type="ECO:0000256" key="8">
    <source>
        <dbReference type="HAMAP-Rule" id="MF_00461"/>
    </source>
</evidence>
<dbReference type="InterPro" id="IPR010208">
    <property type="entry name" value="Ion_transpt_RnfC/RsxC"/>
</dbReference>
<dbReference type="Pfam" id="PF10531">
    <property type="entry name" value="SLBB"/>
    <property type="match status" value="1"/>
</dbReference>
<dbReference type="PANTHER" id="PTHR43034">
    <property type="entry name" value="ION-TRANSLOCATING OXIDOREDUCTASE COMPLEX SUBUNIT C"/>
    <property type="match status" value="1"/>
</dbReference>
<keyword evidence="1 8" id="KW-0813">Transport</keyword>
<feature type="binding site" evidence="8">
    <location>
        <position position="380"/>
    </location>
    <ligand>
        <name>[4Fe-4S] cluster</name>
        <dbReference type="ChEBI" id="CHEBI:49883"/>
        <label>2</label>
    </ligand>
</feature>
<sequence length="564" mass="61437">MPAYEFPGGITLLERKDRSNQSPLRNAPLPAQVTLPLKQHTGNPAIPCVATDDAVQVGSLIAKRDGMVSANLHASISGTVTQVSDSAITIDADGLDRWQALPPLDWRTENHAVLIDRLDSCGLVGLGGAGFPSYIKAQIADHHRIDTLVVNAAECEPYITADDLALRHYPTDIMEGAQIVARLCGAQQIVVGIEDNKPDAIRALKVALSDFEQINDHPTSDQHRVNITLKVIETRYPSGGERQFIKKLLNLDVPSGGLPADIGVLCHNPGTLLAALRAVRDGKPLVERIVTLTGDAISAPGNYWVRLGTSIETLLLQAGLENQQLYHVIVGGPMMGVPLSTLDTPVMKTTNCLIAATREELPPAPAESSCIRCGACESVCPVQLLPQQLHWYARAESDDTLEKLHLFDCIECGACSFVCPSYIPLVQDYRSAKQRIRVKRIETAKADHAKHRFEFRQARLAREDAEKQARRQARRGQIRQPSDSSKASDSAALQVDLRSLRIAQTAAKAAVRKAEKTLARAAAQDPNQRHDDLETQLATAQENLKAADTRLTEARATMAQQESP</sequence>
<evidence type="ECO:0000313" key="12">
    <source>
        <dbReference type="Proteomes" id="UP000287336"/>
    </source>
</evidence>
<feature type="binding site" evidence="8">
    <location>
        <position position="412"/>
    </location>
    <ligand>
        <name>[4Fe-4S] cluster</name>
        <dbReference type="ChEBI" id="CHEBI:49883"/>
        <label>2</label>
    </ligand>
</feature>
<feature type="binding site" evidence="8">
    <location>
        <position position="415"/>
    </location>
    <ligand>
        <name>[4Fe-4S] cluster</name>
        <dbReference type="ChEBI" id="CHEBI:49883"/>
        <label>2</label>
    </ligand>
</feature>
<keyword evidence="8" id="KW-0472">Membrane</keyword>
<dbReference type="PANTHER" id="PTHR43034:SF2">
    <property type="entry name" value="ION-TRANSLOCATING OXIDOREDUCTASE COMPLEX SUBUNIT C"/>
    <property type="match status" value="1"/>
</dbReference>
<dbReference type="NCBIfam" id="NF003454">
    <property type="entry name" value="PRK05035.1"/>
    <property type="match status" value="1"/>
</dbReference>
<dbReference type="AlphaFoldDB" id="A0A3S0VZC8"/>
<dbReference type="Pfam" id="PF13375">
    <property type="entry name" value="RnfC_N"/>
    <property type="match status" value="1"/>
</dbReference>